<accession>A0A0N4YM43</accession>
<evidence type="ECO:0000313" key="3">
    <source>
        <dbReference type="WBParaSite" id="NBR_0001821601-mRNA-1"/>
    </source>
</evidence>
<reference evidence="3" key="1">
    <citation type="submission" date="2017-02" db="UniProtKB">
        <authorList>
            <consortium name="WormBaseParasite"/>
        </authorList>
    </citation>
    <scope>IDENTIFICATION</scope>
</reference>
<name>A0A0N4YM43_NIPBR</name>
<reference evidence="1 2" key="2">
    <citation type="submission" date="2018-11" db="EMBL/GenBank/DDBJ databases">
        <authorList>
            <consortium name="Pathogen Informatics"/>
        </authorList>
    </citation>
    <scope>NUCLEOTIDE SEQUENCE [LARGE SCALE GENOMIC DNA]</scope>
</reference>
<gene>
    <name evidence="1" type="ORF">NBR_LOCUS18217</name>
</gene>
<dbReference type="AlphaFoldDB" id="A0A0N4YM43"/>
<keyword evidence="2" id="KW-1185">Reference proteome</keyword>
<protein>
    <submittedName>
        <fullName evidence="3">ADP/ATP translocase</fullName>
    </submittedName>
</protein>
<dbReference type="Proteomes" id="UP000271162">
    <property type="component" value="Unassembled WGS sequence"/>
</dbReference>
<dbReference type="EMBL" id="UYSL01023256">
    <property type="protein sequence ID" value="VDL81938.1"/>
    <property type="molecule type" value="Genomic_DNA"/>
</dbReference>
<organism evidence="3">
    <name type="scientific">Nippostrongylus brasiliensis</name>
    <name type="common">Rat hookworm</name>
    <dbReference type="NCBI Taxonomy" id="27835"/>
    <lineage>
        <taxon>Eukaryota</taxon>
        <taxon>Metazoa</taxon>
        <taxon>Ecdysozoa</taxon>
        <taxon>Nematoda</taxon>
        <taxon>Chromadorea</taxon>
        <taxon>Rhabditida</taxon>
        <taxon>Rhabditina</taxon>
        <taxon>Rhabditomorpha</taxon>
        <taxon>Strongyloidea</taxon>
        <taxon>Heligmosomidae</taxon>
        <taxon>Nippostrongylus</taxon>
    </lineage>
</organism>
<evidence type="ECO:0000313" key="2">
    <source>
        <dbReference type="Proteomes" id="UP000271162"/>
    </source>
</evidence>
<dbReference type="WBParaSite" id="NBR_0001821601-mRNA-1">
    <property type="protein sequence ID" value="NBR_0001821601-mRNA-1"/>
    <property type="gene ID" value="NBR_0001821601"/>
</dbReference>
<sequence>MSHTDDGVLQSSGKLICDAVGGKYKSGWESMQYVTPCDRITSMDRVERTYCSGFFPGLYSIAISCTNKILIDALVTLMKHDQ</sequence>
<evidence type="ECO:0000313" key="1">
    <source>
        <dbReference type="EMBL" id="VDL81938.1"/>
    </source>
</evidence>
<proteinExistence type="predicted"/>